<protein>
    <recommendedName>
        <fullName evidence="3">Zn(2)-C6 fungal-type domain-containing protein</fullName>
    </recommendedName>
</protein>
<evidence type="ECO:0000256" key="2">
    <source>
        <dbReference type="SAM" id="Coils"/>
    </source>
</evidence>
<gene>
    <name evidence="4" type="ORF">LY89DRAFT_589586</name>
</gene>
<dbReference type="Pfam" id="PF11951">
    <property type="entry name" value="Fungal_trans_2"/>
    <property type="match status" value="1"/>
</dbReference>
<evidence type="ECO:0000313" key="5">
    <source>
        <dbReference type="Proteomes" id="UP000070700"/>
    </source>
</evidence>
<dbReference type="GO" id="GO:0001228">
    <property type="term" value="F:DNA-binding transcription activator activity, RNA polymerase II-specific"/>
    <property type="evidence" value="ECO:0007669"/>
    <property type="project" value="TreeGrafter"/>
</dbReference>
<dbReference type="KEGG" id="psco:LY89DRAFT_589586"/>
<organism evidence="4 5">
    <name type="scientific">Mollisia scopiformis</name>
    <name type="common">Conifer needle endophyte fungus</name>
    <name type="synonym">Phialocephala scopiformis</name>
    <dbReference type="NCBI Taxonomy" id="149040"/>
    <lineage>
        <taxon>Eukaryota</taxon>
        <taxon>Fungi</taxon>
        <taxon>Dikarya</taxon>
        <taxon>Ascomycota</taxon>
        <taxon>Pezizomycotina</taxon>
        <taxon>Leotiomycetes</taxon>
        <taxon>Helotiales</taxon>
        <taxon>Mollisiaceae</taxon>
        <taxon>Mollisia</taxon>
    </lineage>
</organism>
<keyword evidence="1" id="KW-0539">Nucleus</keyword>
<dbReference type="Pfam" id="PF00172">
    <property type="entry name" value="Zn_clus"/>
    <property type="match status" value="1"/>
</dbReference>
<dbReference type="InterPro" id="IPR036864">
    <property type="entry name" value="Zn2-C6_fun-type_DNA-bd_sf"/>
</dbReference>
<dbReference type="PANTHER" id="PTHR47784">
    <property type="entry name" value="STEROL UPTAKE CONTROL PROTEIN 2"/>
    <property type="match status" value="1"/>
</dbReference>
<dbReference type="InterPro" id="IPR053157">
    <property type="entry name" value="Sterol_Uptake_Regulator"/>
</dbReference>
<dbReference type="FunCoup" id="A0A194X1Y3">
    <property type="interactions" value="790"/>
</dbReference>
<dbReference type="Proteomes" id="UP000070700">
    <property type="component" value="Unassembled WGS sequence"/>
</dbReference>
<reference evidence="4 5" key="1">
    <citation type="submission" date="2015-10" db="EMBL/GenBank/DDBJ databases">
        <title>Full genome of DAOMC 229536 Phialocephala scopiformis, a fungal endophyte of spruce producing the potent anti-insectan compound rugulosin.</title>
        <authorList>
            <consortium name="DOE Joint Genome Institute"/>
            <person name="Walker A.K."/>
            <person name="Frasz S.L."/>
            <person name="Seifert K.A."/>
            <person name="Miller J.D."/>
            <person name="Mondo S.J."/>
            <person name="Labutti K."/>
            <person name="Lipzen A."/>
            <person name="Dockter R."/>
            <person name="Kennedy M."/>
            <person name="Grigoriev I.V."/>
            <person name="Spatafora J.W."/>
        </authorList>
    </citation>
    <scope>NUCLEOTIDE SEQUENCE [LARGE SCALE GENOMIC DNA]</scope>
    <source>
        <strain evidence="4 5">CBS 120377</strain>
    </source>
</reference>
<dbReference type="EMBL" id="KQ947420">
    <property type="protein sequence ID" value="KUJ14208.1"/>
    <property type="molecule type" value="Genomic_DNA"/>
</dbReference>
<feature type="domain" description="Zn(2)-C6 fungal-type" evidence="3">
    <location>
        <begin position="14"/>
        <end position="44"/>
    </location>
</feature>
<dbReference type="InterPro" id="IPR001138">
    <property type="entry name" value="Zn2Cys6_DnaBD"/>
</dbReference>
<evidence type="ECO:0000313" key="4">
    <source>
        <dbReference type="EMBL" id="KUJ14208.1"/>
    </source>
</evidence>
<dbReference type="InterPro" id="IPR021858">
    <property type="entry name" value="Fun_TF"/>
</dbReference>
<dbReference type="SUPFAM" id="SSF57701">
    <property type="entry name" value="Zn2/Cys6 DNA-binding domain"/>
    <property type="match status" value="1"/>
</dbReference>
<dbReference type="PROSITE" id="PS50048">
    <property type="entry name" value="ZN2_CY6_FUNGAL_2"/>
    <property type="match status" value="1"/>
</dbReference>
<sequence>MIQRRKPHHKTRNGCSECKRKRIKCDEAKPACLNCFSRSSHCVYLPPKIRALNKSLSASGESTPTSPNFVVTSQGVLHNFLGRPSQDRSLATFNKRDLELFHFFITVTSQNLSPRSEARQMWQCTIPQIAFSHDFLLHGLLAFSALHLSVQRPEEKKIMRAAAACHYDKAINTYRQAMSNVTRQNCEACFAFSTFVAIFSWVSLDYSADLFFIESAVEGTHAHIAWVNLLRGIIPLLEVSRHWLIDGGLACMLITLEYELQEEAEDLVECSAKFDDLERLWDPKQSKTSLVAFTQSQIKDLKESLRMLKDAYLMILYGGKDVDAVGLVLRWPIMASEVFIAMINLRQPEALIVLAHYCLLLGQVDDFWCMRGMSRRLLKSIHGVLGKEWENWISWPLQDLVVNELNNS</sequence>
<dbReference type="SMART" id="SM00066">
    <property type="entry name" value="GAL4"/>
    <property type="match status" value="1"/>
</dbReference>
<dbReference type="Gene3D" id="4.10.240.10">
    <property type="entry name" value="Zn(2)-C6 fungal-type DNA-binding domain"/>
    <property type="match status" value="1"/>
</dbReference>
<keyword evidence="5" id="KW-1185">Reference proteome</keyword>
<dbReference type="CDD" id="cd00067">
    <property type="entry name" value="GAL4"/>
    <property type="match status" value="1"/>
</dbReference>
<dbReference type="AlphaFoldDB" id="A0A194X1Y3"/>
<dbReference type="InParanoid" id="A0A194X1Y3"/>
<keyword evidence="2" id="KW-0175">Coiled coil</keyword>
<dbReference type="PANTHER" id="PTHR47784:SF5">
    <property type="entry name" value="STEROL UPTAKE CONTROL PROTEIN 2"/>
    <property type="match status" value="1"/>
</dbReference>
<proteinExistence type="predicted"/>
<dbReference type="OrthoDB" id="5386330at2759"/>
<accession>A0A194X1Y3</accession>
<feature type="coiled-coil region" evidence="2">
    <location>
        <begin position="260"/>
        <end position="311"/>
    </location>
</feature>
<name>A0A194X1Y3_MOLSC</name>
<evidence type="ECO:0000259" key="3">
    <source>
        <dbReference type="PROSITE" id="PS50048"/>
    </source>
</evidence>
<dbReference type="GeneID" id="28819266"/>
<dbReference type="PROSITE" id="PS00463">
    <property type="entry name" value="ZN2_CY6_FUNGAL_1"/>
    <property type="match status" value="1"/>
</dbReference>
<dbReference type="RefSeq" id="XP_018068563.1">
    <property type="nucleotide sequence ID" value="XM_018209540.1"/>
</dbReference>
<evidence type="ECO:0000256" key="1">
    <source>
        <dbReference type="ARBA" id="ARBA00023242"/>
    </source>
</evidence>
<dbReference type="GO" id="GO:0008270">
    <property type="term" value="F:zinc ion binding"/>
    <property type="evidence" value="ECO:0007669"/>
    <property type="project" value="InterPro"/>
</dbReference>